<dbReference type="EMBL" id="HBUF01028359">
    <property type="protein sequence ID" value="CAG6613734.1"/>
    <property type="molecule type" value="Transcribed_RNA"/>
</dbReference>
<dbReference type="AlphaFoldDB" id="A0A8D8PTU6"/>
<evidence type="ECO:0000256" key="1">
    <source>
        <dbReference type="SAM" id="SignalP"/>
    </source>
</evidence>
<reference evidence="2" key="1">
    <citation type="submission" date="2021-05" db="EMBL/GenBank/DDBJ databases">
        <authorList>
            <person name="Alioto T."/>
            <person name="Alioto T."/>
            <person name="Gomez Garrido J."/>
        </authorList>
    </citation>
    <scope>NUCLEOTIDE SEQUENCE</scope>
</reference>
<feature type="signal peptide" evidence="1">
    <location>
        <begin position="1"/>
        <end position="19"/>
    </location>
</feature>
<protein>
    <recommendedName>
        <fullName evidence="3">Secreted protein</fullName>
    </recommendedName>
</protein>
<feature type="chain" id="PRO_5034985750" description="Secreted protein" evidence="1">
    <location>
        <begin position="20"/>
        <end position="112"/>
    </location>
</feature>
<accession>A0A8D8PTU6</accession>
<organism evidence="2">
    <name type="scientific">Cacopsylla melanoneura</name>
    <dbReference type="NCBI Taxonomy" id="428564"/>
    <lineage>
        <taxon>Eukaryota</taxon>
        <taxon>Metazoa</taxon>
        <taxon>Ecdysozoa</taxon>
        <taxon>Arthropoda</taxon>
        <taxon>Hexapoda</taxon>
        <taxon>Insecta</taxon>
        <taxon>Pterygota</taxon>
        <taxon>Neoptera</taxon>
        <taxon>Paraneoptera</taxon>
        <taxon>Hemiptera</taxon>
        <taxon>Sternorrhyncha</taxon>
        <taxon>Psylloidea</taxon>
        <taxon>Psyllidae</taxon>
        <taxon>Psyllinae</taxon>
        <taxon>Cacopsylla</taxon>
    </lineage>
</organism>
<keyword evidence="1" id="KW-0732">Signal</keyword>
<name>A0A8D8PTU6_9HEMI</name>
<evidence type="ECO:0000313" key="2">
    <source>
        <dbReference type="EMBL" id="CAG6613734.1"/>
    </source>
</evidence>
<sequence>MRQDVHFTLLLLRMRSTLTRLMFPGWNLFNYHLCGQAGYHGNQILFLFTQNRLGRLRGLCVDHFQNGVRLCRVVSSVHHFHQLCVDHGDDVAAFTEVARVTAMTHGWRTAGV</sequence>
<evidence type="ECO:0008006" key="3">
    <source>
        <dbReference type="Google" id="ProtNLM"/>
    </source>
</evidence>
<proteinExistence type="predicted"/>